<sequence>MSINLTDQEAMILSQFFYSIINNDDIFKRNFKGKGILQEIAERSFKNRGDRNIRGALLWEF</sequence>
<comment type="caution">
    <text evidence="1">The sequence shown here is derived from an EMBL/GenBank/DDBJ whole genome shotgun (WGS) entry which is preliminary data.</text>
</comment>
<dbReference type="Proteomes" id="UP000190973">
    <property type="component" value="Unassembled WGS sequence"/>
</dbReference>
<dbReference type="EMBL" id="LZZI01000031">
    <property type="protein sequence ID" value="OOM61751.1"/>
    <property type="molecule type" value="Genomic_DNA"/>
</dbReference>
<evidence type="ECO:0000313" key="1">
    <source>
        <dbReference type="EMBL" id="OOM61751.1"/>
    </source>
</evidence>
<dbReference type="RefSeq" id="WP_077838724.1">
    <property type="nucleotide sequence ID" value="NZ_JABTAE010000001.1"/>
</dbReference>
<name>A0A1S8S8D7_CLOBE</name>
<reference evidence="1 2" key="1">
    <citation type="submission" date="2016-05" db="EMBL/GenBank/DDBJ databases">
        <title>Microbial solvent formation.</title>
        <authorList>
            <person name="Poehlein A."/>
            <person name="Montoya Solano J.D."/>
            <person name="Flitsch S."/>
            <person name="Krabben P."/>
            <person name="Duerre P."/>
            <person name="Daniel R."/>
        </authorList>
    </citation>
    <scope>NUCLEOTIDE SEQUENCE [LARGE SCALE GENOMIC DNA]</scope>
    <source>
        <strain evidence="1 2">DSM 53</strain>
    </source>
</reference>
<protein>
    <submittedName>
        <fullName evidence="1">Uncharacterized protein</fullName>
    </submittedName>
</protein>
<organism evidence="1 2">
    <name type="scientific">Clostridium beijerinckii</name>
    <name type="common">Clostridium MP</name>
    <dbReference type="NCBI Taxonomy" id="1520"/>
    <lineage>
        <taxon>Bacteria</taxon>
        <taxon>Bacillati</taxon>
        <taxon>Bacillota</taxon>
        <taxon>Clostridia</taxon>
        <taxon>Eubacteriales</taxon>
        <taxon>Clostridiaceae</taxon>
        <taxon>Clostridium</taxon>
    </lineage>
</organism>
<evidence type="ECO:0000313" key="2">
    <source>
        <dbReference type="Proteomes" id="UP000190973"/>
    </source>
</evidence>
<accession>A0A1S8S8D7</accession>
<gene>
    <name evidence="1" type="ORF">CLBCK_21170</name>
</gene>
<proteinExistence type="predicted"/>
<dbReference type="AlphaFoldDB" id="A0A1S8S8D7"/>